<keyword evidence="7" id="KW-0028">Amino-acid biosynthesis</keyword>
<dbReference type="PANTHER" id="PTHR11476">
    <property type="entry name" value="HISTIDYL-TRNA SYNTHETASE"/>
    <property type="match status" value="1"/>
</dbReference>
<keyword evidence="10" id="KW-0808">Transferase</keyword>
<evidence type="ECO:0000256" key="1">
    <source>
        <dbReference type="ARBA" id="ARBA00004496"/>
    </source>
</evidence>
<organism evidence="10 11">
    <name type="scientific">Methyloprofundus sedimenti</name>
    <dbReference type="NCBI Taxonomy" id="1420851"/>
    <lineage>
        <taxon>Bacteria</taxon>
        <taxon>Pseudomonadati</taxon>
        <taxon>Pseudomonadota</taxon>
        <taxon>Gammaproteobacteria</taxon>
        <taxon>Methylococcales</taxon>
        <taxon>Methylococcaceae</taxon>
        <taxon>Methyloprofundus</taxon>
    </lineage>
</organism>
<dbReference type="SUPFAM" id="SSF55681">
    <property type="entry name" value="Class II aaRS and biotin synthetases"/>
    <property type="match status" value="1"/>
</dbReference>
<gene>
    <name evidence="7 10" type="primary">hisZ</name>
    <name evidence="10" type="ORF">AU255_03625</name>
</gene>
<evidence type="ECO:0000256" key="4">
    <source>
        <dbReference type="ARBA" id="ARBA00020397"/>
    </source>
</evidence>
<sequence>MLHRDPWLLPDGVEEILPEDAQYLESLRRQLLDVFECWGYQKVVPPFIDYLDSLLTGSGHDLNLQTFKLTDQLSGEMLGIRADMTPQVARIDAHSLSHQQVSRLCYEGTTLHTRGDALDKTRIPMQIGAELFGHAEIDSDIEVIQLMLEVLAMAGLKNVHLDLGHVGIYRGLVAQANLTEQQELELFEVLQRKANSELVELLEKYAVAADLQTIFLSLPKLNGDKSVLAKARTVFATADTCVSNALMQLEELADILHSYYPALTISFDLAELRGYHYHTGMVFAAFVAEVGKEIARGGRYDNIGQIFGNARPATGFSADLKVLAALTKKSQTAADIVKIFAPFVLGDRALDEKVRDLRASGNIVIKQLSGQQSNAEHLACNQILEKIDENWVLVPLN</sequence>
<dbReference type="GO" id="GO:0005737">
    <property type="term" value="C:cytoplasm"/>
    <property type="evidence" value="ECO:0007669"/>
    <property type="project" value="UniProtKB-SubCell"/>
</dbReference>
<feature type="binding site" evidence="8">
    <location>
        <position position="130"/>
    </location>
    <ligand>
        <name>L-histidine</name>
        <dbReference type="ChEBI" id="CHEBI:57595"/>
    </ligand>
</feature>
<dbReference type="NCBIfam" id="NF008935">
    <property type="entry name" value="PRK12292.1-1"/>
    <property type="match status" value="1"/>
</dbReference>
<dbReference type="CDD" id="cd00773">
    <property type="entry name" value="HisRS-like_core"/>
    <property type="match status" value="1"/>
</dbReference>
<feature type="binding site" evidence="8">
    <location>
        <begin position="83"/>
        <end position="85"/>
    </location>
    <ligand>
        <name>L-histidine</name>
        <dbReference type="ChEBI" id="CHEBI:57595"/>
    </ligand>
</feature>
<feature type="domain" description="Class II Histidinyl-tRNA synthetase (HisRS)-like catalytic core" evidence="9">
    <location>
        <begin position="12"/>
        <end position="322"/>
    </location>
</feature>
<dbReference type="InterPro" id="IPR045864">
    <property type="entry name" value="aa-tRNA-synth_II/BPL/LPL"/>
</dbReference>
<keyword evidence="7" id="KW-0368">Histidine biosynthesis</keyword>
<dbReference type="InterPro" id="IPR041715">
    <property type="entry name" value="HisRS-like_core"/>
</dbReference>
<dbReference type="PIRSF" id="PIRSF001549">
    <property type="entry name" value="His-tRNA_synth"/>
    <property type="match status" value="1"/>
</dbReference>
<dbReference type="Proteomes" id="UP000191980">
    <property type="component" value="Unassembled WGS sequence"/>
</dbReference>
<dbReference type="RefSeq" id="WP_080523276.1">
    <property type="nucleotide sequence ID" value="NZ_LPUF01000001.1"/>
</dbReference>
<keyword evidence="10" id="KW-0328">Glycosyltransferase</keyword>
<dbReference type="Gene3D" id="3.30.930.10">
    <property type="entry name" value="Bira Bifunctional Protein, Domain 2"/>
    <property type="match status" value="1"/>
</dbReference>
<dbReference type="InterPro" id="IPR004516">
    <property type="entry name" value="HisRS/HisZ"/>
</dbReference>
<evidence type="ECO:0000256" key="2">
    <source>
        <dbReference type="ARBA" id="ARBA00004667"/>
    </source>
</evidence>
<accession>A0A1V8MAQ2</accession>
<evidence type="ECO:0000256" key="8">
    <source>
        <dbReference type="PIRSR" id="PIRSR001549-1"/>
    </source>
</evidence>
<evidence type="ECO:0000259" key="9">
    <source>
        <dbReference type="Pfam" id="PF13393"/>
    </source>
</evidence>
<dbReference type="Pfam" id="PF13393">
    <property type="entry name" value="tRNA-synt_His"/>
    <property type="match status" value="1"/>
</dbReference>
<evidence type="ECO:0000313" key="11">
    <source>
        <dbReference type="Proteomes" id="UP000191980"/>
    </source>
</evidence>
<comment type="miscellaneous">
    <text evidence="7">This function is generally fulfilled by the C-terminal part of HisG, which is missing in some bacteria such as this one.</text>
</comment>
<protein>
    <recommendedName>
        <fullName evidence="4 7">ATP phosphoribosyltransferase regulatory subunit</fullName>
    </recommendedName>
</protein>
<evidence type="ECO:0000256" key="3">
    <source>
        <dbReference type="ARBA" id="ARBA00005539"/>
    </source>
</evidence>
<dbReference type="GO" id="GO:0000105">
    <property type="term" value="P:L-histidine biosynthetic process"/>
    <property type="evidence" value="ECO:0007669"/>
    <property type="project" value="UniProtKB-UniRule"/>
</dbReference>
<dbReference type="EMBL" id="LPUF01000001">
    <property type="protein sequence ID" value="OQK18671.1"/>
    <property type="molecule type" value="Genomic_DNA"/>
</dbReference>
<name>A0A1V8MAQ2_9GAMM</name>
<dbReference type="GO" id="GO:0016757">
    <property type="term" value="F:glycosyltransferase activity"/>
    <property type="evidence" value="ECO:0007669"/>
    <property type="project" value="UniProtKB-KW"/>
</dbReference>
<reference evidence="10 11" key="1">
    <citation type="submission" date="2015-12" db="EMBL/GenBank/DDBJ databases">
        <authorList>
            <person name="Shamseldin A."/>
            <person name="Moawad H."/>
            <person name="Abd El-Rahim W.M."/>
            <person name="Sadowsky M.J."/>
        </authorList>
    </citation>
    <scope>NUCLEOTIDE SEQUENCE [LARGE SCALE GENOMIC DNA]</scope>
    <source>
        <strain evidence="10 11">WF1</strain>
    </source>
</reference>
<comment type="pathway">
    <text evidence="2 7">Amino-acid biosynthesis; L-histidine biosynthesis; L-histidine from 5-phospho-alpha-D-ribose 1-diphosphate: step 1/9.</text>
</comment>
<keyword evidence="5 7" id="KW-0963">Cytoplasm</keyword>
<feature type="binding site" evidence="8">
    <location>
        <position position="273"/>
    </location>
    <ligand>
        <name>L-histidine</name>
        <dbReference type="ChEBI" id="CHEBI:57595"/>
    </ligand>
</feature>
<evidence type="ECO:0000256" key="7">
    <source>
        <dbReference type="HAMAP-Rule" id="MF_00125"/>
    </source>
</evidence>
<dbReference type="InterPro" id="IPR004517">
    <property type="entry name" value="HisZ"/>
</dbReference>
<dbReference type="HAMAP" id="MF_00125">
    <property type="entry name" value="HisZ"/>
    <property type="match status" value="1"/>
</dbReference>
<comment type="similarity">
    <text evidence="3 7">Belongs to the class-II aminoacyl-tRNA synthetase family. HisZ subfamily.</text>
</comment>
<comment type="function">
    <text evidence="6 7">Required for the first step of histidine biosynthesis. May allow the feedback regulation of ATP phosphoribosyltransferase activity by histidine.</text>
</comment>
<dbReference type="STRING" id="1420851.AU255_03625"/>
<dbReference type="OrthoDB" id="9769617at2"/>
<evidence type="ECO:0000313" key="10">
    <source>
        <dbReference type="EMBL" id="OQK18671.1"/>
    </source>
</evidence>
<proteinExistence type="inferred from homology"/>
<comment type="subunit">
    <text evidence="7">Heteromultimer composed of HisG and HisZ subunits.</text>
</comment>
<comment type="subcellular location">
    <subcellularLocation>
        <location evidence="1 7">Cytoplasm</location>
    </subcellularLocation>
</comment>
<dbReference type="AlphaFoldDB" id="A0A1V8MAQ2"/>
<feature type="binding site" evidence="8">
    <location>
        <position position="126"/>
    </location>
    <ligand>
        <name>L-histidine</name>
        <dbReference type="ChEBI" id="CHEBI:57595"/>
    </ligand>
</feature>
<evidence type="ECO:0000256" key="6">
    <source>
        <dbReference type="ARBA" id="ARBA00025246"/>
    </source>
</evidence>
<dbReference type="NCBIfam" id="TIGR00443">
    <property type="entry name" value="hisZ_biosyn_reg"/>
    <property type="match status" value="1"/>
</dbReference>
<dbReference type="UniPathway" id="UPA00031">
    <property type="reaction ID" value="UER00006"/>
</dbReference>
<comment type="caution">
    <text evidence="10">The sequence shown here is derived from an EMBL/GenBank/DDBJ whole genome shotgun (WGS) entry which is preliminary data.</text>
</comment>
<dbReference type="NCBIfam" id="NF009086">
    <property type="entry name" value="PRK12421.1"/>
    <property type="match status" value="1"/>
</dbReference>
<dbReference type="PANTHER" id="PTHR11476:SF7">
    <property type="entry name" value="HISTIDINE--TRNA LIGASE"/>
    <property type="match status" value="1"/>
</dbReference>
<evidence type="ECO:0000256" key="5">
    <source>
        <dbReference type="ARBA" id="ARBA00022490"/>
    </source>
</evidence>
<keyword evidence="11" id="KW-1185">Reference proteome</keyword>